<dbReference type="SUPFAM" id="SSF55486">
    <property type="entry name" value="Metalloproteases ('zincins'), catalytic domain"/>
    <property type="match status" value="1"/>
</dbReference>
<dbReference type="CDD" id="cd08662">
    <property type="entry name" value="M13"/>
    <property type="match status" value="1"/>
</dbReference>
<dbReference type="Gene3D" id="1.10.1380.10">
    <property type="entry name" value="Neutral endopeptidase , domain2"/>
    <property type="match status" value="1"/>
</dbReference>
<name>A0A1C7NE62_9FUNG</name>
<evidence type="ECO:0000259" key="8">
    <source>
        <dbReference type="Pfam" id="PF05649"/>
    </source>
</evidence>
<reference evidence="9 10" key="1">
    <citation type="submission" date="2016-03" db="EMBL/GenBank/DDBJ databases">
        <title>Choanephora cucurbitarum.</title>
        <authorList>
            <person name="Min B."/>
            <person name="Park H."/>
            <person name="Park J.-H."/>
            <person name="Shin H.-D."/>
            <person name="Choi I.-G."/>
        </authorList>
    </citation>
    <scope>NUCLEOTIDE SEQUENCE [LARGE SCALE GENOMIC DNA]</scope>
    <source>
        <strain evidence="9 10">KUS-F28377</strain>
    </source>
</reference>
<dbReference type="InterPro" id="IPR008753">
    <property type="entry name" value="Peptidase_M13_N"/>
</dbReference>
<dbReference type="STRING" id="101091.A0A1C7NE62"/>
<dbReference type="OrthoDB" id="6475849at2759"/>
<dbReference type="InterPro" id="IPR024079">
    <property type="entry name" value="MetalloPept_cat_dom_sf"/>
</dbReference>
<evidence type="ECO:0000256" key="4">
    <source>
        <dbReference type="ARBA" id="ARBA00022801"/>
    </source>
</evidence>
<dbReference type="GO" id="GO:0046872">
    <property type="term" value="F:metal ion binding"/>
    <property type="evidence" value="ECO:0007669"/>
    <property type="project" value="UniProtKB-KW"/>
</dbReference>
<evidence type="ECO:0000313" key="10">
    <source>
        <dbReference type="Proteomes" id="UP000093000"/>
    </source>
</evidence>
<keyword evidence="10" id="KW-1185">Reference proteome</keyword>
<dbReference type="Pfam" id="PF01431">
    <property type="entry name" value="Peptidase_M13"/>
    <property type="match status" value="1"/>
</dbReference>
<dbReference type="Gene3D" id="3.40.390.10">
    <property type="entry name" value="Collagenase (Catalytic Domain)"/>
    <property type="match status" value="1"/>
</dbReference>
<dbReference type="Proteomes" id="UP000093000">
    <property type="component" value="Unassembled WGS sequence"/>
</dbReference>
<dbReference type="PRINTS" id="PR00786">
    <property type="entry name" value="NEPRILYSIN"/>
</dbReference>
<dbReference type="GO" id="GO:0016485">
    <property type="term" value="P:protein processing"/>
    <property type="evidence" value="ECO:0007669"/>
    <property type="project" value="TreeGrafter"/>
</dbReference>
<comment type="caution">
    <text evidence="9">The sequence shown here is derived from an EMBL/GenBank/DDBJ whole genome shotgun (WGS) entry which is preliminary data.</text>
</comment>
<gene>
    <name evidence="9" type="primary">nep-1_2</name>
    <name evidence="9" type="ORF">A0J61_04720</name>
</gene>
<evidence type="ECO:0000259" key="7">
    <source>
        <dbReference type="Pfam" id="PF01431"/>
    </source>
</evidence>
<dbReference type="GO" id="GO:0005886">
    <property type="term" value="C:plasma membrane"/>
    <property type="evidence" value="ECO:0007669"/>
    <property type="project" value="TreeGrafter"/>
</dbReference>
<sequence length="744" mass="84328">MPPIDLFTRAPVHSNNVCNTTACIAASEYILSRVNLTIDPCSDFYQYTCGSWINSPAVKEEYNQGIVTREVTTFTVQNKRRQAQILEGTYEDFKQQIKPNATGFHLEDQAELDKSNFEFYKSYYNVCKDTNLYHVNRFTPIFEDIMTIQKDIVPLNATAGQYGRAMAFFIQQSLSILPFEMDITPSFLDRDKYEVLIGGSSAFENYTYDREVIVSRLNQVIGQPEADSINAQTTIEASQRSGLELWSNNTILAAVDNHERIVSFIRDIYNSSASDFKFEIEDLISGPAISFDAVQQALSKVDISVLLTTLSEGLDSSAVASLHFRTAPFFLGDINDMLSTESEKSIQDFFIVQYIVDKYEYLAPSLFPELLNNTILQQQNFTVSNTTVALMKLQCSEDTNAHFVYGLSRYYGLEGFGGENDRQKTLKFIETIRESLLARISNNTWLDDQTKQAAINKMKLTKTDSAYSIHDPDWRDPASIKQYYGNQTIDTRSYYHAKKSALLETSKRKWKNISAEPTSTIWDMLEYPGMVNAAYLPSSNSIGVLLGILRKPMYDTDFPEYLNFGNLGSIIGHEFVHGLDNLGSRFNGTGHLENWWTPQAAKEYEERQQCFIEEYSKISITDEEGNEVFIDGNLTLGENIADAGGLNAAVDAYKLYVRNERQGQPEPSLPGLEHLTPEQMLYISFSLFHCESVPPSQARVYETDVHAPFFARTNPVVQNNADFATTFNCPADSPMNKKEKCYLW</sequence>
<proteinExistence type="predicted"/>
<evidence type="ECO:0000256" key="3">
    <source>
        <dbReference type="ARBA" id="ARBA00022723"/>
    </source>
</evidence>
<evidence type="ECO:0000256" key="6">
    <source>
        <dbReference type="ARBA" id="ARBA00023049"/>
    </source>
</evidence>
<keyword evidence="6" id="KW-0482">Metalloprotease</keyword>
<accession>A0A1C7NE62</accession>
<dbReference type="PROSITE" id="PS51885">
    <property type="entry name" value="NEPRILYSIN"/>
    <property type="match status" value="1"/>
</dbReference>
<evidence type="ECO:0000256" key="5">
    <source>
        <dbReference type="ARBA" id="ARBA00022833"/>
    </source>
</evidence>
<dbReference type="InterPro" id="IPR018497">
    <property type="entry name" value="Peptidase_M13_C"/>
</dbReference>
<dbReference type="PANTHER" id="PTHR11733">
    <property type="entry name" value="ZINC METALLOPROTEASE FAMILY M13 NEPRILYSIN-RELATED"/>
    <property type="match status" value="1"/>
</dbReference>
<evidence type="ECO:0000256" key="2">
    <source>
        <dbReference type="ARBA" id="ARBA00022670"/>
    </source>
</evidence>
<dbReference type="Pfam" id="PF05649">
    <property type="entry name" value="Peptidase_M13_N"/>
    <property type="match status" value="1"/>
</dbReference>
<protein>
    <submittedName>
        <fullName evidence="9">Neprilysin-1</fullName>
    </submittedName>
</protein>
<dbReference type="AlphaFoldDB" id="A0A1C7NE62"/>
<evidence type="ECO:0000313" key="9">
    <source>
        <dbReference type="EMBL" id="OBZ87230.1"/>
    </source>
</evidence>
<dbReference type="GO" id="GO:0004222">
    <property type="term" value="F:metalloendopeptidase activity"/>
    <property type="evidence" value="ECO:0007669"/>
    <property type="project" value="InterPro"/>
</dbReference>
<organism evidence="9 10">
    <name type="scientific">Choanephora cucurbitarum</name>
    <dbReference type="NCBI Taxonomy" id="101091"/>
    <lineage>
        <taxon>Eukaryota</taxon>
        <taxon>Fungi</taxon>
        <taxon>Fungi incertae sedis</taxon>
        <taxon>Mucoromycota</taxon>
        <taxon>Mucoromycotina</taxon>
        <taxon>Mucoromycetes</taxon>
        <taxon>Mucorales</taxon>
        <taxon>Mucorineae</taxon>
        <taxon>Choanephoraceae</taxon>
        <taxon>Choanephoroideae</taxon>
        <taxon>Choanephora</taxon>
    </lineage>
</organism>
<dbReference type="InterPro" id="IPR000718">
    <property type="entry name" value="Peptidase_M13"/>
</dbReference>
<dbReference type="InParanoid" id="A0A1C7NE62"/>
<evidence type="ECO:0000256" key="1">
    <source>
        <dbReference type="ARBA" id="ARBA00001947"/>
    </source>
</evidence>
<keyword evidence="3" id="KW-0479">Metal-binding</keyword>
<comment type="cofactor">
    <cofactor evidence="1">
        <name>Zn(2+)</name>
        <dbReference type="ChEBI" id="CHEBI:29105"/>
    </cofactor>
</comment>
<dbReference type="InterPro" id="IPR042089">
    <property type="entry name" value="Peptidase_M13_dom_2"/>
</dbReference>
<dbReference type="PANTHER" id="PTHR11733:SF240">
    <property type="entry name" value="GH14155P-RELATED"/>
    <property type="match status" value="1"/>
</dbReference>
<feature type="domain" description="Peptidase M13 C-terminal" evidence="7">
    <location>
        <begin position="532"/>
        <end position="742"/>
    </location>
</feature>
<feature type="domain" description="Peptidase M13 N-terminal" evidence="8">
    <location>
        <begin position="40"/>
        <end position="462"/>
    </location>
</feature>
<dbReference type="EMBL" id="LUGH01000237">
    <property type="protein sequence ID" value="OBZ87230.1"/>
    <property type="molecule type" value="Genomic_DNA"/>
</dbReference>
<keyword evidence="5" id="KW-0862">Zinc</keyword>
<keyword evidence="4" id="KW-0378">Hydrolase</keyword>
<keyword evidence="2" id="KW-0645">Protease</keyword>